<comment type="caution">
    <text evidence="1">The sequence shown here is derived from an EMBL/GenBank/DDBJ whole genome shotgun (WGS) entry which is preliminary data.</text>
</comment>
<organism evidence="1 2">
    <name type="scientific">Eumeta variegata</name>
    <name type="common">Bagworm moth</name>
    <name type="synonym">Eumeta japonica</name>
    <dbReference type="NCBI Taxonomy" id="151549"/>
    <lineage>
        <taxon>Eukaryota</taxon>
        <taxon>Metazoa</taxon>
        <taxon>Ecdysozoa</taxon>
        <taxon>Arthropoda</taxon>
        <taxon>Hexapoda</taxon>
        <taxon>Insecta</taxon>
        <taxon>Pterygota</taxon>
        <taxon>Neoptera</taxon>
        <taxon>Endopterygota</taxon>
        <taxon>Lepidoptera</taxon>
        <taxon>Glossata</taxon>
        <taxon>Ditrysia</taxon>
        <taxon>Tineoidea</taxon>
        <taxon>Psychidae</taxon>
        <taxon>Oiketicinae</taxon>
        <taxon>Eumeta</taxon>
    </lineage>
</organism>
<dbReference type="AlphaFoldDB" id="A0A4C1Y3G0"/>
<dbReference type="Proteomes" id="UP000299102">
    <property type="component" value="Unassembled WGS sequence"/>
</dbReference>
<keyword evidence="2" id="KW-1185">Reference proteome</keyword>
<gene>
    <name evidence="1" type="ORF">EVAR_83211_1</name>
</gene>
<feature type="non-terminal residue" evidence="1">
    <location>
        <position position="1"/>
    </location>
</feature>
<accession>A0A4C1Y3G0</accession>
<protein>
    <submittedName>
        <fullName evidence="1">Uncharacterized protein</fullName>
    </submittedName>
</protein>
<evidence type="ECO:0000313" key="2">
    <source>
        <dbReference type="Proteomes" id="UP000299102"/>
    </source>
</evidence>
<proteinExistence type="predicted"/>
<name>A0A4C1Y3G0_EUMVA</name>
<evidence type="ECO:0000313" key="1">
    <source>
        <dbReference type="EMBL" id="GBP69893.1"/>
    </source>
</evidence>
<reference evidence="1 2" key="1">
    <citation type="journal article" date="2019" name="Commun. Biol.">
        <title>The bagworm genome reveals a unique fibroin gene that provides high tensile strength.</title>
        <authorList>
            <person name="Kono N."/>
            <person name="Nakamura H."/>
            <person name="Ohtoshi R."/>
            <person name="Tomita M."/>
            <person name="Numata K."/>
            <person name="Arakawa K."/>
        </authorList>
    </citation>
    <scope>NUCLEOTIDE SEQUENCE [LARGE SCALE GENOMIC DNA]</scope>
</reference>
<dbReference type="EMBL" id="BGZK01001056">
    <property type="protein sequence ID" value="GBP69893.1"/>
    <property type="molecule type" value="Genomic_DNA"/>
</dbReference>
<sequence>GVNEYVSECVERYVSECVNEHVRGYATSSIHFRRNMFSKGLEFTRQQGRLIMSNDLAEAPAARGACAPLGALSELTARAVADSAAPRTASLPAALLHVTVRTQGTRVSGTRAYTRTMMWAKLSFDGSNRRDSSRTDYGRFENTGYVPNYRIK</sequence>